<reference evidence="6 7" key="1">
    <citation type="submission" date="2018-08" db="EMBL/GenBank/DDBJ databases">
        <title>Bacillus jemisoniae sp. nov., Bacillus chryseoplanitiae sp. nov., Bacillus resnikiae sp. nov., and Bacillus frankliniae sp. nov., isolated from Viking spacecraft and associated surfaces.</title>
        <authorList>
            <person name="Seuylemezian A."/>
            <person name="Vaishampayan P."/>
        </authorList>
    </citation>
    <scope>NUCLEOTIDE SEQUENCE [LARGE SCALE GENOMIC DNA]</scope>
    <source>
        <strain evidence="6 7">JJ-247</strain>
    </source>
</reference>
<evidence type="ECO:0000256" key="2">
    <source>
        <dbReference type="ARBA" id="ARBA00022448"/>
    </source>
</evidence>
<dbReference type="EMBL" id="QWVT01000024">
    <property type="protein sequence ID" value="RID83974.1"/>
    <property type="molecule type" value="Genomic_DNA"/>
</dbReference>
<keyword evidence="7" id="KW-1185">Reference proteome</keyword>
<dbReference type="SMART" id="SM00382">
    <property type="entry name" value="AAA"/>
    <property type="match status" value="1"/>
</dbReference>
<gene>
    <name evidence="6" type="ORF">D1970_14560</name>
</gene>
<comment type="caution">
    <text evidence="6">The sequence shown here is derived from an EMBL/GenBank/DDBJ whole genome shotgun (WGS) entry which is preliminary data.</text>
</comment>
<dbReference type="PROSITE" id="PS50893">
    <property type="entry name" value="ABC_TRANSPORTER_2"/>
    <property type="match status" value="1"/>
</dbReference>
<dbReference type="InterPro" id="IPR027417">
    <property type="entry name" value="P-loop_NTPase"/>
</dbReference>
<dbReference type="FunFam" id="3.40.50.300:FF:000134">
    <property type="entry name" value="Iron-enterobactin ABC transporter ATP-binding protein"/>
    <property type="match status" value="1"/>
</dbReference>
<organism evidence="6 7">
    <name type="scientific">Mesobacillus zeae</name>
    <dbReference type="NCBI Taxonomy" id="1917180"/>
    <lineage>
        <taxon>Bacteria</taxon>
        <taxon>Bacillati</taxon>
        <taxon>Bacillota</taxon>
        <taxon>Bacilli</taxon>
        <taxon>Bacillales</taxon>
        <taxon>Bacillaceae</taxon>
        <taxon>Mesobacillus</taxon>
    </lineage>
</organism>
<feature type="domain" description="ABC transporter" evidence="5">
    <location>
        <begin position="8"/>
        <end position="243"/>
    </location>
</feature>
<evidence type="ECO:0000256" key="3">
    <source>
        <dbReference type="ARBA" id="ARBA00022741"/>
    </source>
</evidence>
<sequence length="263" mass="29312">MKKKYPLIEIKGLSYRYDKENVLENVNLEIERGTFLAVVGPNGSGKSTLLKLILGLLKPQKGEIRMFGKDISQFRERQKIGFVSQKANSFNSGFPATVFEVVSSGLTKKMGLFRFMKRADREKVDLSISAVGMEKFADRNIGELSGGQQQRVFIARALVSEPELLVLDEPTVGVDAKSVQSFYELLGKLNKDKGLTLLMVTHDIGAVSDKVTTVACLNKELFFHGSTREFEEQKMEDLSGIYGHGVRVLSHDHHNGKNGEDIK</sequence>
<dbReference type="Pfam" id="PF00005">
    <property type="entry name" value="ABC_tran"/>
    <property type="match status" value="1"/>
</dbReference>
<dbReference type="PROSITE" id="PS00211">
    <property type="entry name" value="ABC_TRANSPORTER_1"/>
    <property type="match status" value="1"/>
</dbReference>
<dbReference type="OrthoDB" id="9806726at2"/>
<dbReference type="GO" id="GO:0005524">
    <property type="term" value="F:ATP binding"/>
    <property type="evidence" value="ECO:0007669"/>
    <property type="project" value="UniProtKB-KW"/>
</dbReference>
<dbReference type="Gene3D" id="3.40.50.300">
    <property type="entry name" value="P-loop containing nucleotide triphosphate hydrolases"/>
    <property type="match status" value="1"/>
</dbReference>
<dbReference type="InterPro" id="IPR003439">
    <property type="entry name" value="ABC_transporter-like_ATP-bd"/>
</dbReference>
<keyword evidence="4 6" id="KW-0067">ATP-binding</keyword>
<protein>
    <submittedName>
        <fullName evidence="6">Metal ABC transporter ATP-binding protein</fullName>
    </submittedName>
</protein>
<dbReference type="InterPro" id="IPR050153">
    <property type="entry name" value="Metal_Ion_Import_ABC"/>
</dbReference>
<dbReference type="GO" id="GO:0016887">
    <property type="term" value="F:ATP hydrolysis activity"/>
    <property type="evidence" value="ECO:0007669"/>
    <property type="project" value="InterPro"/>
</dbReference>
<accession>A0A398B3H7</accession>
<evidence type="ECO:0000313" key="7">
    <source>
        <dbReference type="Proteomes" id="UP000265816"/>
    </source>
</evidence>
<dbReference type="SUPFAM" id="SSF52540">
    <property type="entry name" value="P-loop containing nucleoside triphosphate hydrolases"/>
    <property type="match status" value="1"/>
</dbReference>
<evidence type="ECO:0000256" key="1">
    <source>
        <dbReference type="ARBA" id="ARBA00005417"/>
    </source>
</evidence>
<keyword evidence="3" id="KW-0547">Nucleotide-binding</keyword>
<keyword evidence="2" id="KW-0813">Transport</keyword>
<evidence type="ECO:0000259" key="5">
    <source>
        <dbReference type="PROSITE" id="PS50893"/>
    </source>
</evidence>
<evidence type="ECO:0000313" key="6">
    <source>
        <dbReference type="EMBL" id="RID83974.1"/>
    </source>
</evidence>
<dbReference type="InterPro" id="IPR017871">
    <property type="entry name" value="ABC_transporter-like_CS"/>
</dbReference>
<evidence type="ECO:0000256" key="4">
    <source>
        <dbReference type="ARBA" id="ARBA00022840"/>
    </source>
</evidence>
<dbReference type="RefSeq" id="WP_119113749.1">
    <property type="nucleotide sequence ID" value="NZ_CBCSEO010000005.1"/>
</dbReference>
<name>A0A398B3H7_9BACI</name>
<dbReference type="PANTHER" id="PTHR42734:SF17">
    <property type="entry name" value="METAL TRANSPORT SYSTEM ATP-BINDING PROTEIN TM_0124-RELATED"/>
    <property type="match status" value="1"/>
</dbReference>
<dbReference type="CDD" id="cd03235">
    <property type="entry name" value="ABC_Metallic_Cations"/>
    <property type="match status" value="1"/>
</dbReference>
<comment type="similarity">
    <text evidence="1">Belongs to the ABC transporter superfamily.</text>
</comment>
<dbReference type="PANTHER" id="PTHR42734">
    <property type="entry name" value="METAL TRANSPORT SYSTEM ATP-BINDING PROTEIN TM_0124-RELATED"/>
    <property type="match status" value="1"/>
</dbReference>
<dbReference type="Proteomes" id="UP000265816">
    <property type="component" value="Unassembled WGS sequence"/>
</dbReference>
<dbReference type="InterPro" id="IPR003593">
    <property type="entry name" value="AAA+_ATPase"/>
</dbReference>
<dbReference type="AlphaFoldDB" id="A0A398B3H7"/>
<proteinExistence type="inferred from homology"/>